<dbReference type="PANTHER" id="PTHR37702">
    <property type="entry name" value="PROLINE-RICH FAMILY PROTEIN"/>
    <property type="match status" value="1"/>
</dbReference>
<sequence length="143" mass="15034">MPAISLSSSAAVSSATMFAAFASAPVTTATVLGLQLPTSAVPSKPCNQLRLAATASAALGSDIWLLLTTTPSPSESGGGWYYPPPNGYSFPAPPPPFPILPYFPYYYYTPPPSDFMNSSVPSAKHFVFVTLHPFEQGEEKGTA</sequence>
<accession>A0AAV6JMJ8</accession>
<gene>
    <name evidence="1" type="ORF">RHGRI_021220</name>
</gene>
<proteinExistence type="predicted"/>
<protein>
    <submittedName>
        <fullName evidence="1">Uncharacterized protein</fullName>
    </submittedName>
</protein>
<evidence type="ECO:0000313" key="2">
    <source>
        <dbReference type="Proteomes" id="UP000823749"/>
    </source>
</evidence>
<name>A0AAV6JMJ8_9ERIC</name>
<dbReference type="EMBL" id="JACTNZ010000007">
    <property type="protein sequence ID" value="KAG5541308.1"/>
    <property type="molecule type" value="Genomic_DNA"/>
</dbReference>
<keyword evidence="2" id="KW-1185">Reference proteome</keyword>
<reference evidence="1" key="1">
    <citation type="submission" date="2020-08" db="EMBL/GenBank/DDBJ databases">
        <title>Plant Genome Project.</title>
        <authorList>
            <person name="Zhang R.-G."/>
        </authorList>
    </citation>
    <scope>NUCLEOTIDE SEQUENCE</scope>
    <source>
        <strain evidence="1">WSP0</strain>
        <tissue evidence="1">Leaf</tissue>
    </source>
</reference>
<evidence type="ECO:0000313" key="1">
    <source>
        <dbReference type="EMBL" id="KAG5541308.1"/>
    </source>
</evidence>
<dbReference type="PANTHER" id="PTHR37702:SF9">
    <property type="entry name" value="PROLINE-RICH FAMILY PROTEIN"/>
    <property type="match status" value="1"/>
</dbReference>
<dbReference type="Proteomes" id="UP000823749">
    <property type="component" value="Chromosome 7"/>
</dbReference>
<organism evidence="1 2">
    <name type="scientific">Rhododendron griersonianum</name>
    <dbReference type="NCBI Taxonomy" id="479676"/>
    <lineage>
        <taxon>Eukaryota</taxon>
        <taxon>Viridiplantae</taxon>
        <taxon>Streptophyta</taxon>
        <taxon>Embryophyta</taxon>
        <taxon>Tracheophyta</taxon>
        <taxon>Spermatophyta</taxon>
        <taxon>Magnoliopsida</taxon>
        <taxon>eudicotyledons</taxon>
        <taxon>Gunneridae</taxon>
        <taxon>Pentapetalae</taxon>
        <taxon>asterids</taxon>
        <taxon>Ericales</taxon>
        <taxon>Ericaceae</taxon>
        <taxon>Ericoideae</taxon>
        <taxon>Rhodoreae</taxon>
        <taxon>Rhododendron</taxon>
    </lineage>
</organism>
<comment type="caution">
    <text evidence="1">The sequence shown here is derived from an EMBL/GenBank/DDBJ whole genome shotgun (WGS) entry which is preliminary data.</text>
</comment>
<dbReference type="AlphaFoldDB" id="A0AAV6JMJ8"/>